<dbReference type="AlphaFoldDB" id="A0A1K2I7M7"/>
<organism evidence="1">
    <name type="scientific">Loigolactobacillus rennini</name>
    <dbReference type="NCBI Taxonomy" id="238013"/>
    <lineage>
        <taxon>Bacteria</taxon>
        <taxon>Bacillati</taxon>
        <taxon>Bacillota</taxon>
        <taxon>Bacilli</taxon>
        <taxon>Lactobacillales</taxon>
        <taxon>Lactobacillaceae</taxon>
        <taxon>Loigolactobacillus</taxon>
    </lineage>
</organism>
<name>A0A1K2I7M7_9LACO</name>
<sequence length="55" mass="6393">MRSISIFIAPRFFNPGTALQVHCTRNQLIVKQRASFSYHIMLVNLTIDYNIHKST</sequence>
<accession>A0A1K2I7M7</accession>
<protein>
    <submittedName>
        <fullName evidence="1">Uncharacterized protein</fullName>
    </submittedName>
</protein>
<evidence type="ECO:0000313" key="1">
    <source>
        <dbReference type="EMBL" id="SFZ87751.1"/>
    </source>
</evidence>
<dbReference type="EMBL" id="LT634362">
    <property type="protein sequence ID" value="SFZ87751.1"/>
    <property type="molecule type" value="Genomic_DNA"/>
</dbReference>
<proteinExistence type="predicted"/>
<reference evidence="1" key="1">
    <citation type="submission" date="2016-11" db="EMBL/GenBank/DDBJ databases">
        <authorList>
            <person name="Jaros S."/>
            <person name="Januszkiewicz K."/>
            <person name="Wedrychowicz H."/>
        </authorList>
    </citation>
    <scope>NUCLEOTIDE SEQUENCE</scope>
    <source>
        <strain evidence="1">ACA-DC 565</strain>
    </source>
</reference>
<gene>
    <name evidence="1" type="ORF">LREN565_0864</name>
</gene>